<gene>
    <name evidence="1" type="ORF">AM629_17475</name>
</gene>
<dbReference type="Gene3D" id="2.60.200.60">
    <property type="match status" value="1"/>
</dbReference>
<organism evidence="1 2">
    <name type="scientific">Photorhabdus heterorhabditis</name>
    <dbReference type="NCBI Taxonomy" id="880156"/>
    <lineage>
        <taxon>Bacteria</taxon>
        <taxon>Pseudomonadati</taxon>
        <taxon>Pseudomonadota</taxon>
        <taxon>Gammaproteobacteria</taxon>
        <taxon>Enterobacterales</taxon>
        <taxon>Morganellaceae</taxon>
        <taxon>Photorhabdus</taxon>
    </lineage>
</organism>
<dbReference type="InterPro" id="IPR008727">
    <property type="entry name" value="PAAR_motif"/>
</dbReference>
<name>A0ABR5K843_9GAMM</name>
<proteinExistence type="predicted"/>
<keyword evidence="2" id="KW-1185">Reference proteome</keyword>
<dbReference type="Pfam" id="PF05488">
    <property type="entry name" value="PAAR_motif"/>
    <property type="match status" value="1"/>
</dbReference>
<evidence type="ECO:0000313" key="1">
    <source>
        <dbReference type="EMBL" id="KOY60780.1"/>
    </source>
</evidence>
<protein>
    <recommendedName>
        <fullName evidence="3">PAAR domain-containing protein</fullName>
    </recommendedName>
</protein>
<accession>A0ABR5K843</accession>
<reference evidence="1 2" key="1">
    <citation type="submission" date="2015-09" db="EMBL/GenBank/DDBJ databases">
        <title>Draft genome sequence and assembly of Photorhabdus sp. VMG, a bacterial symbiont associated with Heterorhabditis zealandica.</title>
        <authorList>
            <person name="Naidoo S."/>
            <person name="Featherston J."/>
            <person name="Mothupi B."/>
            <person name="Gray V.M."/>
        </authorList>
    </citation>
    <scope>NUCLEOTIDE SEQUENCE [LARGE SCALE GENOMIC DNA]</scope>
    <source>
        <strain evidence="1 2">VMG</strain>
    </source>
</reference>
<comment type="caution">
    <text evidence="1">The sequence shown here is derived from an EMBL/GenBank/DDBJ whole genome shotgun (WGS) entry which is preliminary data.</text>
</comment>
<evidence type="ECO:0008006" key="3">
    <source>
        <dbReference type="Google" id="ProtNLM"/>
    </source>
</evidence>
<dbReference type="EMBL" id="LJCS01000064">
    <property type="protein sequence ID" value="KOY60780.1"/>
    <property type="molecule type" value="Genomic_DNA"/>
</dbReference>
<dbReference type="CDD" id="cd14744">
    <property type="entry name" value="PAAR_CT_2"/>
    <property type="match status" value="1"/>
</dbReference>
<sequence length="75" mass="8451">MAIEYFLLVGDKTTCGGQIITGDQTMTFNGRATARKGDKVTCAPVVPSSLIRRWAVMKNRSSLISRPPRRLIWRR</sequence>
<dbReference type="Proteomes" id="UP000037727">
    <property type="component" value="Unassembled WGS sequence"/>
</dbReference>
<evidence type="ECO:0000313" key="2">
    <source>
        <dbReference type="Proteomes" id="UP000037727"/>
    </source>
</evidence>